<feature type="transmembrane region" description="Helical" evidence="1">
    <location>
        <begin position="436"/>
        <end position="457"/>
    </location>
</feature>
<protein>
    <submittedName>
        <fullName evidence="2">Putative transmembrane protein</fullName>
    </submittedName>
</protein>
<evidence type="ECO:0000313" key="2">
    <source>
        <dbReference type="EMBL" id="OSM02248.1"/>
    </source>
</evidence>
<feature type="transmembrane region" description="Helical" evidence="1">
    <location>
        <begin position="133"/>
        <end position="153"/>
    </location>
</feature>
<dbReference type="STRING" id="1434232.MAIT1_02358"/>
<feature type="transmembrane region" description="Helical" evidence="1">
    <location>
        <begin position="160"/>
        <end position="179"/>
    </location>
</feature>
<feature type="transmembrane region" description="Helical" evidence="1">
    <location>
        <begin position="262"/>
        <end position="278"/>
    </location>
</feature>
<organism evidence="2 3">
    <name type="scientific">Magnetofaba australis IT-1</name>
    <dbReference type="NCBI Taxonomy" id="1434232"/>
    <lineage>
        <taxon>Bacteria</taxon>
        <taxon>Pseudomonadati</taxon>
        <taxon>Pseudomonadota</taxon>
        <taxon>Magnetococcia</taxon>
        <taxon>Magnetococcales</taxon>
        <taxon>Magnetococcaceae</taxon>
        <taxon>Magnetofaba</taxon>
    </lineage>
</organism>
<dbReference type="EMBL" id="LVJN01000020">
    <property type="protein sequence ID" value="OSM02248.1"/>
    <property type="molecule type" value="Genomic_DNA"/>
</dbReference>
<sequence>MSSAPAIALFAQRRRPWDWALALLLLAFAWLQAFQALDNNGKPRNFFSYYHPQFSAAVMVGCGRGLHAVDRHVSPELERFLAFSASHRAQSFDCANLPADAVAEPLTGFQSGYRNLMLMLGYIWQWSGVSWPALFPFLALFHGVAVVLAYGLFRLVSAPLIAAPAALFIAIAPPILWTIKTFRDYSKIPFFFALFLILGLLARRALSPWRLRGLALLAGAIAGVAVGFRPDVYIFLPGFILTLALFLPPIPTPRPWLLKAQLIGLLLLGFVLLGLPTLKAHTGESGSGIMPVMGLGKGFSHRLNVTHSVAEVSYIHADRYAHAFVFDYLERIDGLHLTYAPENSVDLLTADYSRAGQAYWNALLELMPGDHITRAIAAAWRVLEMGPLGRYGPLLFALLLLLIARRSPRLAIFLALATLFFAGYSSLVFLDRHIGHLLIIPMLFTLWALQGGLSWALQRRPALAQQGWIAPLCIPPALAPAPPWRAQMRNMALTLMALGALTAAPLWAARAWQQHALSGYIQEILDAPTEPIAALETHSLTDGWVRLTHESLSRPRRTLDATAQAHYLRLRWNGPACGLTETPLRMLYRASREDFSRATVLHLGDQPLTLFWPIYQADWSRFVGIELPAKARNCLVSAQRLRDPLPFPALLLLSLPDDWRARPLYQTLAPPQSPELFEPSPFFTHDRVRGFNVPAGEG</sequence>
<feature type="transmembrane region" description="Helical" evidence="1">
    <location>
        <begin position="209"/>
        <end position="226"/>
    </location>
</feature>
<keyword evidence="1" id="KW-0472">Membrane</keyword>
<evidence type="ECO:0000256" key="1">
    <source>
        <dbReference type="SAM" id="Phobius"/>
    </source>
</evidence>
<keyword evidence="1" id="KW-1133">Transmembrane helix</keyword>
<comment type="caution">
    <text evidence="2">The sequence shown here is derived from an EMBL/GenBank/DDBJ whole genome shotgun (WGS) entry which is preliminary data.</text>
</comment>
<feature type="transmembrane region" description="Helical" evidence="1">
    <location>
        <begin position="232"/>
        <end position="250"/>
    </location>
</feature>
<feature type="transmembrane region" description="Helical" evidence="1">
    <location>
        <begin position="388"/>
        <end position="404"/>
    </location>
</feature>
<feature type="transmembrane region" description="Helical" evidence="1">
    <location>
        <begin position="411"/>
        <end position="430"/>
    </location>
</feature>
<accession>A0A1Y2K2I8</accession>
<proteinExistence type="predicted"/>
<reference evidence="2 3" key="1">
    <citation type="journal article" date="2016" name="BMC Genomics">
        <title>Combined genomic and structural analyses of a cultured magnetotactic bacterium reveals its niche adaptation to a dynamic environment.</title>
        <authorList>
            <person name="Araujo A.C."/>
            <person name="Morillo V."/>
            <person name="Cypriano J."/>
            <person name="Teixeira L.C."/>
            <person name="Leao P."/>
            <person name="Lyra S."/>
            <person name="Almeida L.G."/>
            <person name="Bazylinski D.A."/>
            <person name="Vasconcellos A.T."/>
            <person name="Abreu F."/>
            <person name="Lins U."/>
        </authorList>
    </citation>
    <scope>NUCLEOTIDE SEQUENCE [LARGE SCALE GENOMIC DNA]</scope>
    <source>
        <strain evidence="2 3">IT-1</strain>
    </source>
</reference>
<feature type="transmembrane region" description="Helical" evidence="1">
    <location>
        <begin position="492"/>
        <end position="512"/>
    </location>
</feature>
<keyword evidence="1 2" id="KW-0812">Transmembrane</keyword>
<gene>
    <name evidence="2" type="ORF">MAIT1_02358</name>
</gene>
<keyword evidence="3" id="KW-1185">Reference proteome</keyword>
<dbReference type="RefSeq" id="WP_085444731.1">
    <property type="nucleotide sequence ID" value="NZ_LVJN01000020.1"/>
</dbReference>
<dbReference type="AlphaFoldDB" id="A0A1Y2K2I8"/>
<dbReference type="Proteomes" id="UP000194003">
    <property type="component" value="Unassembled WGS sequence"/>
</dbReference>
<evidence type="ECO:0000313" key="3">
    <source>
        <dbReference type="Proteomes" id="UP000194003"/>
    </source>
</evidence>
<feature type="transmembrane region" description="Helical" evidence="1">
    <location>
        <begin position="185"/>
        <end position="202"/>
    </location>
</feature>
<name>A0A1Y2K2I8_9PROT</name>